<name>A0A0H3KEC7_STAAE</name>
<feature type="transmembrane region" description="Helical" evidence="1">
    <location>
        <begin position="98"/>
        <end position="120"/>
    </location>
</feature>
<feature type="transmembrane region" description="Helical" evidence="1">
    <location>
        <begin position="74"/>
        <end position="92"/>
    </location>
</feature>
<sequence>MIMMKVRITFIILAILSTIVCLFLAAMHPTGPNTVTFEQPYLFTLNIIIMVLVALPSLVLAIYDYMSFRISSAILQFLGAISWFFLSLILSLTQFTPFTLASFITSIILFTSTIITLAIGGKSVEKNDSP</sequence>
<keyword evidence="1" id="KW-0472">Membrane</keyword>
<evidence type="ECO:0000256" key="1">
    <source>
        <dbReference type="SAM" id="Phobius"/>
    </source>
</evidence>
<protein>
    <submittedName>
        <fullName evidence="2">Uncharacterized protein</fullName>
    </submittedName>
</protein>
<evidence type="ECO:0000313" key="3">
    <source>
        <dbReference type="Proteomes" id="UP000006386"/>
    </source>
</evidence>
<feature type="transmembrane region" description="Helical" evidence="1">
    <location>
        <begin position="41"/>
        <end position="62"/>
    </location>
</feature>
<organism evidence="2 3">
    <name type="scientific">Staphylococcus aureus (strain Newman)</name>
    <dbReference type="NCBI Taxonomy" id="426430"/>
    <lineage>
        <taxon>Bacteria</taxon>
        <taxon>Bacillati</taxon>
        <taxon>Bacillota</taxon>
        <taxon>Bacilli</taxon>
        <taxon>Bacillales</taxon>
        <taxon>Staphylococcaceae</taxon>
        <taxon>Staphylococcus</taxon>
    </lineage>
</organism>
<keyword evidence="1" id="KW-1133">Transmembrane helix</keyword>
<keyword evidence="1" id="KW-0812">Transmembrane</keyword>
<accession>A0A0H3KEC7</accession>
<dbReference type="Proteomes" id="UP000006386">
    <property type="component" value="Chromosome"/>
</dbReference>
<dbReference type="KEGG" id="sae:NWMN_0368"/>
<proteinExistence type="predicted"/>
<gene>
    <name evidence="2" type="ordered locus">NWMN_0368</name>
</gene>
<reference evidence="2 3" key="1">
    <citation type="journal article" date="2008" name="J. Bacteriol.">
        <title>Genome sequence of Staphylococcus aureus strain Newman and comparative analysis of staphylococcal genomes: polymorphism and evolution of two major pathogenicity islands.</title>
        <authorList>
            <person name="Baba T."/>
            <person name="Bae T."/>
            <person name="Schneewind O."/>
            <person name="Takeuchi F."/>
            <person name="Hiramatsu K."/>
        </authorList>
    </citation>
    <scope>NUCLEOTIDE SEQUENCE [LARGE SCALE GENOMIC DNA]</scope>
    <source>
        <strain evidence="2 3">Newman</strain>
    </source>
</reference>
<dbReference type="EMBL" id="AP009351">
    <property type="protein sequence ID" value="BAF66640.1"/>
    <property type="molecule type" value="Genomic_DNA"/>
</dbReference>
<evidence type="ECO:0000313" key="2">
    <source>
        <dbReference type="EMBL" id="BAF66640.1"/>
    </source>
</evidence>
<dbReference type="HOGENOM" id="CLU_1969162_0_0_9"/>
<dbReference type="AlphaFoldDB" id="A0A0H3KEC7"/>